<name>A0A9D5JTU2_9BACT</name>
<feature type="domain" description="PRC-barrel" evidence="1">
    <location>
        <begin position="99"/>
        <end position="155"/>
    </location>
</feature>
<evidence type="ECO:0000313" key="3">
    <source>
        <dbReference type="Proteomes" id="UP000649604"/>
    </source>
</evidence>
<dbReference type="GO" id="GO:0019684">
    <property type="term" value="P:photosynthesis, light reaction"/>
    <property type="evidence" value="ECO:0007669"/>
    <property type="project" value="InterPro"/>
</dbReference>
<comment type="caution">
    <text evidence="2">The sequence shown here is derived from an EMBL/GenBank/DDBJ whole genome shotgun (WGS) entry which is preliminary data.</text>
</comment>
<dbReference type="Pfam" id="PF05239">
    <property type="entry name" value="PRC"/>
    <property type="match status" value="1"/>
</dbReference>
<evidence type="ECO:0000313" key="2">
    <source>
        <dbReference type="EMBL" id="MBD3323989.1"/>
    </source>
</evidence>
<dbReference type="InterPro" id="IPR011033">
    <property type="entry name" value="PRC_barrel-like_sf"/>
</dbReference>
<dbReference type="InterPro" id="IPR027275">
    <property type="entry name" value="PRC-brl_dom"/>
</dbReference>
<dbReference type="Proteomes" id="UP000649604">
    <property type="component" value="Unassembled WGS sequence"/>
</dbReference>
<proteinExistence type="predicted"/>
<dbReference type="Gene3D" id="3.90.50.10">
    <property type="entry name" value="Photosynthetic Reaction Center, subunit H, domain 2"/>
    <property type="match status" value="2"/>
</dbReference>
<organism evidence="2 3">
    <name type="scientific">candidate division KSB3 bacterium</name>
    <dbReference type="NCBI Taxonomy" id="2044937"/>
    <lineage>
        <taxon>Bacteria</taxon>
        <taxon>candidate division KSB3</taxon>
    </lineage>
</organism>
<evidence type="ECO:0000259" key="1">
    <source>
        <dbReference type="Pfam" id="PF05239"/>
    </source>
</evidence>
<dbReference type="EMBL" id="WJJP01000169">
    <property type="protein sequence ID" value="MBD3323989.1"/>
    <property type="molecule type" value="Genomic_DNA"/>
</dbReference>
<accession>A0A9D5JTU2</accession>
<protein>
    <recommendedName>
        <fullName evidence="1">PRC-barrel domain-containing protein</fullName>
    </recommendedName>
</protein>
<dbReference type="InterPro" id="IPR014747">
    <property type="entry name" value="Bac_photo_RC_H_C"/>
</dbReference>
<gene>
    <name evidence="2" type="ORF">GF339_05355</name>
</gene>
<dbReference type="SUPFAM" id="SSF50346">
    <property type="entry name" value="PRC-barrel domain"/>
    <property type="match status" value="2"/>
</dbReference>
<reference evidence="2" key="1">
    <citation type="submission" date="2019-11" db="EMBL/GenBank/DDBJ databases">
        <title>Microbial mats filling the niche in hypersaline microbial mats.</title>
        <authorList>
            <person name="Wong H.L."/>
            <person name="Macleod F.I."/>
            <person name="White R.A. III"/>
            <person name="Burns B.P."/>
        </authorList>
    </citation>
    <scope>NUCLEOTIDE SEQUENCE</scope>
    <source>
        <strain evidence="2">Rbin_158</strain>
    </source>
</reference>
<sequence length="197" mass="22470">MLWRMKSLCEYSIQATDGEIGTPDAFLFDEATWKICYVVIEKGHRSPPQKVLVAMTTLASPNQAAHQLPLHLTQLQVKQSPALDEYALSSKNGSTYRDSNEVVGFQIQGADGYVGEIEDVIVEDEFWQIRYIVVDTSNWLPGRQVLIPPDWIETITWSTEHVMVKLSRENITTCPIYNPSDPVNRAYEIRFYDDDAQ</sequence>
<dbReference type="AlphaFoldDB" id="A0A9D5JTU2"/>
<dbReference type="GO" id="GO:0030077">
    <property type="term" value="C:plasma membrane light-harvesting complex"/>
    <property type="evidence" value="ECO:0007669"/>
    <property type="project" value="InterPro"/>
</dbReference>